<gene>
    <name evidence="1" type="ORF">QT385_06990</name>
</gene>
<dbReference type="RefSeq" id="WP_309046325.1">
    <property type="nucleotide sequence ID" value="NZ_JAUCQJ010000002.1"/>
</dbReference>
<evidence type="ECO:0000313" key="2">
    <source>
        <dbReference type="Proteomes" id="UP001239265"/>
    </source>
</evidence>
<accession>A0ABD5B4Y4</accession>
<dbReference type="AlphaFoldDB" id="A0ABD5B4Y4"/>
<comment type="caution">
    <text evidence="1">The sequence shown here is derived from an EMBL/GenBank/DDBJ whole genome shotgun (WGS) entry which is preliminary data.</text>
</comment>
<organism evidence="1 2">
    <name type="scientific">Elizabethkingia miricola</name>
    <name type="common">Chryseobacterium miricola</name>
    <dbReference type="NCBI Taxonomy" id="172045"/>
    <lineage>
        <taxon>Bacteria</taxon>
        <taxon>Pseudomonadati</taxon>
        <taxon>Bacteroidota</taxon>
        <taxon>Flavobacteriia</taxon>
        <taxon>Flavobacteriales</taxon>
        <taxon>Weeksellaceae</taxon>
        <taxon>Elizabethkingia</taxon>
    </lineage>
</organism>
<reference evidence="1 2" key="1">
    <citation type="submission" date="2023-06" db="EMBL/GenBank/DDBJ databases">
        <title>Nosocomial Elizabethkingia miricola genome.</title>
        <authorList>
            <person name="Morgado S."/>
            <person name="Fonseca E."/>
            <person name="Freitas F."/>
            <person name="Vicente A.C."/>
        </authorList>
    </citation>
    <scope>NUCLEOTIDE SEQUENCE [LARGE SCALE GENOMIC DNA]</scope>
    <source>
        <strain evidence="1 2">EM15</strain>
    </source>
</reference>
<proteinExistence type="predicted"/>
<dbReference type="EMBL" id="JAUCQJ010000002">
    <property type="protein sequence ID" value="MDQ8748377.1"/>
    <property type="molecule type" value="Genomic_DNA"/>
</dbReference>
<name>A0ABD5B4Y4_ELIMR</name>
<sequence>MQESKIFGFSELKYETELDCKEIEMNHRLMFQSELIPYPDNSHLVNMFGGTPAKKESFLAKYKKGKRPQGKHRSKLVGHVCFNVLNIDPLELEYKGKIYSEREAIQFKNRNLI</sequence>
<protein>
    <submittedName>
        <fullName evidence="1">Uncharacterized protein</fullName>
    </submittedName>
</protein>
<evidence type="ECO:0000313" key="1">
    <source>
        <dbReference type="EMBL" id="MDQ8748377.1"/>
    </source>
</evidence>
<dbReference type="Proteomes" id="UP001239265">
    <property type="component" value="Unassembled WGS sequence"/>
</dbReference>